<dbReference type="GO" id="GO:0048511">
    <property type="term" value="P:rhythmic process"/>
    <property type="evidence" value="ECO:0007669"/>
    <property type="project" value="UniProtKB-KW"/>
</dbReference>
<dbReference type="InterPro" id="IPR044998">
    <property type="entry name" value="Timeless"/>
</dbReference>
<dbReference type="PANTHER" id="PTHR22940">
    <property type="entry name" value="TIMEOUT/TIMELESS-2"/>
    <property type="match status" value="1"/>
</dbReference>
<feature type="region of interest" description="Disordered" evidence="4">
    <location>
        <begin position="180"/>
        <end position="199"/>
    </location>
</feature>
<dbReference type="InterPro" id="IPR007725">
    <property type="entry name" value="TIMELESS_C"/>
</dbReference>
<dbReference type="PANTHER" id="PTHR22940:SF5">
    <property type="entry name" value="PROTEIN TIMELESS"/>
    <property type="match status" value="1"/>
</dbReference>
<dbReference type="GO" id="GO:0000076">
    <property type="term" value="P:DNA replication checkpoint signaling"/>
    <property type="evidence" value="ECO:0007669"/>
    <property type="project" value="TreeGrafter"/>
</dbReference>
<dbReference type="EMBL" id="KY922998">
    <property type="protein sequence ID" value="AUI80369.1"/>
    <property type="molecule type" value="mRNA"/>
</dbReference>
<dbReference type="InterPro" id="IPR006906">
    <property type="entry name" value="Timeless_N"/>
</dbReference>
<comment type="subcellular location">
    <subcellularLocation>
        <location evidence="1">Nucleus</location>
    </subcellularLocation>
</comment>
<feature type="compositionally biased region" description="Low complexity" evidence="4">
    <location>
        <begin position="312"/>
        <end position="328"/>
    </location>
</feature>
<evidence type="ECO:0000256" key="2">
    <source>
        <dbReference type="ARBA" id="ARBA00008174"/>
    </source>
</evidence>
<evidence type="ECO:0000259" key="6">
    <source>
        <dbReference type="Pfam" id="PF05029"/>
    </source>
</evidence>
<feature type="domain" description="Timeless N-terminal" evidence="5">
    <location>
        <begin position="25"/>
        <end position="284"/>
    </location>
</feature>
<dbReference type="GO" id="GO:0043111">
    <property type="term" value="P:replication fork arrest"/>
    <property type="evidence" value="ECO:0007669"/>
    <property type="project" value="TreeGrafter"/>
</dbReference>
<keyword evidence="3" id="KW-0539">Nucleus</keyword>
<dbReference type="GO" id="GO:0003677">
    <property type="term" value="F:DNA binding"/>
    <property type="evidence" value="ECO:0007669"/>
    <property type="project" value="TreeGrafter"/>
</dbReference>
<evidence type="ECO:0000313" key="7">
    <source>
        <dbReference type="EMBL" id="AUI80369.1"/>
    </source>
</evidence>
<feature type="compositionally biased region" description="Low complexity" evidence="4">
    <location>
        <begin position="278"/>
        <end position="291"/>
    </location>
</feature>
<dbReference type="Pfam" id="PF04821">
    <property type="entry name" value="TIMELESS"/>
    <property type="match status" value="1"/>
</dbReference>
<feature type="compositionally biased region" description="Polar residues" evidence="4">
    <location>
        <begin position="595"/>
        <end position="614"/>
    </location>
</feature>
<feature type="compositionally biased region" description="Low complexity" evidence="4">
    <location>
        <begin position="180"/>
        <end position="191"/>
    </location>
</feature>
<dbReference type="GO" id="GO:0006281">
    <property type="term" value="P:DNA repair"/>
    <property type="evidence" value="ECO:0007669"/>
    <property type="project" value="TreeGrafter"/>
</dbReference>
<name>A0A2I6BPY1_EUPSU</name>
<protein>
    <submittedName>
        <fullName evidence="7">Timeless 1</fullName>
    </submittedName>
</protein>
<evidence type="ECO:0000256" key="4">
    <source>
        <dbReference type="SAM" id="MobiDB-lite"/>
    </source>
</evidence>
<dbReference type="Pfam" id="PF05029">
    <property type="entry name" value="TIMELESS_C"/>
    <property type="match status" value="1"/>
</dbReference>
<feature type="region of interest" description="Disordered" evidence="4">
    <location>
        <begin position="1082"/>
        <end position="1116"/>
    </location>
</feature>
<evidence type="ECO:0000259" key="5">
    <source>
        <dbReference type="Pfam" id="PF04821"/>
    </source>
</evidence>
<feature type="compositionally biased region" description="Basic residues" evidence="4">
    <location>
        <begin position="623"/>
        <end position="639"/>
    </location>
</feature>
<feature type="region of interest" description="Disordered" evidence="4">
    <location>
        <begin position="554"/>
        <end position="640"/>
    </location>
</feature>
<accession>A0A2I6BPY1</accession>
<organism evidence="7">
    <name type="scientific">Euphausia superba</name>
    <name type="common">Antarctic krill</name>
    <dbReference type="NCBI Taxonomy" id="6819"/>
    <lineage>
        <taxon>Eukaryota</taxon>
        <taxon>Metazoa</taxon>
        <taxon>Ecdysozoa</taxon>
        <taxon>Arthropoda</taxon>
        <taxon>Crustacea</taxon>
        <taxon>Multicrustacea</taxon>
        <taxon>Malacostraca</taxon>
        <taxon>Eumalacostraca</taxon>
        <taxon>Eucarida</taxon>
        <taxon>Euphausiacea</taxon>
        <taxon>Euphausiidae</taxon>
        <taxon>Euphausia</taxon>
    </lineage>
</organism>
<feature type="domain" description="Timeless C-terminal" evidence="6">
    <location>
        <begin position="1152"/>
        <end position="1253"/>
    </location>
</feature>
<dbReference type="GO" id="GO:0009649">
    <property type="term" value="P:entrainment of circadian clock"/>
    <property type="evidence" value="ECO:0007669"/>
    <property type="project" value="TreeGrafter"/>
</dbReference>
<sequence>MEWMMMNMDRFYAPAVQLGNYYGDKYMPSKNCKAKIDEILRRLVQDKARWHFRRSLFMNKIISQNLLPTLTHVKEDREVLEATVKVLQELMTPVECLIPMETMSRNCEGRRIIQELESSIMLHKKMFLDTRVTKAIVDLMGSTLQDSKKVLSMAECECINHCLLLVRNLLHVSNNSLVQEQQQKQRQQNHNQKSEAGMNNGSASVLLEDQIMWNLFAQRFDNILIQIFTSHQQHLWNITIVQLISLMYREQKQENIRNMINEWLDSSLSESSEDDENNTMSSSSDNISTSDPVSETSERLLPVNEPIKLKINKQTSTSSSTINSEESQAITNKTQSAADSGFCSSFQPSGSNQDSNEETTIQVSCLHKQQSQITKPADQGNEDKTDLNIEDLQFKDTAQKENQTNLVLAIEEEVRSCGVNEGGTEGSSLLHTLDDTTPLSCQRLEIEKANEIKEVTQIISMLEDGSKGETAANAPVSLEMAIEQTKLAIEQTKLAIEQTKLQQNTNLGKGGLNQLAQQDMSINNQFNMSACTIKTTPTDTNFTSPCVLQNLAQSELFRRPPNETEADSDDNKPPPQLPKLTKKNPGSGTKRSRHSMSQIMSENQENEYSNSTGSDYDEGPACKRPHHQKPHKMLSKPRPAKMMQKAIQERNVKRTKLLRHKENYSIKAKALLHHHPTSEDITNLLKEFTVDFMLKGYANLLEGLRLQVLMPYQIDLDKSHVLWLITYFIRFAVELDLELSILCPVLSVETVSYLVYEGVVMQEELERATHNGEANLQPHIRRLHLVVTALREFFLAFEICMKKDPATYDSQQLLKIKEDLGQLVEVRQLFVLLIRTYKPGVLNLNYLQDLITTNHRFLTTQEAASPTLSTLNTFDIFDHVKQFCTSEIMRQYGRLLENFENNDEQVNDCIFTMMHHTVGDLRSINCLMQPQILKIFLKIWNEGFDLCVDWSDLIEYVLRKCTIVRTESRKRDAIKNESEKMQMMNTGIELTDEDLDHWYSLYSVQENEADLMYKIKEVCCDDSIEEPVKKEVIQKLLARGFITSIECTKLCAEIPIIAERKSVTSVSLNSDHMQVSITDIETLSTGTQDPEDSLPAPKKCPEEVKDNPTRSRSMPEPIKDLAMCGVDTDFESSQPFDREDPWDDNTNVIGFINKLKEEGLGAHVEWLQGQLLEACYAKLKILGPDLPRAEPIASHFTISNQSIPLIPWSLDQDVVLSNPWFRQLLGALGLHQPNDTGKVFPRIPHFWTPDVLFLMAKRLGDIDSRSLTSLLWIKAQHVWSSLITHNQAENRSACAPWKTIDQPTPAPAHLH</sequence>
<feature type="compositionally biased region" description="Basic and acidic residues" evidence="4">
    <location>
        <begin position="1099"/>
        <end position="1109"/>
    </location>
</feature>
<evidence type="ECO:0000256" key="1">
    <source>
        <dbReference type="ARBA" id="ARBA00004123"/>
    </source>
</evidence>
<dbReference type="GO" id="GO:0031298">
    <property type="term" value="C:replication fork protection complex"/>
    <property type="evidence" value="ECO:0007669"/>
    <property type="project" value="TreeGrafter"/>
</dbReference>
<evidence type="ECO:0000256" key="3">
    <source>
        <dbReference type="ARBA" id="ARBA00023242"/>
    </source>
</evidence>
<comment type="similarity">
    <text evidence="2">Belongs to the timeless family.</text>
</comment>
<proteinExistence type="evidence at transcript level"/>
<reference evidence="7" key="1">
    <citation type="journal article" date="2017" name="Sci. Rep.">
        <title>Functional characterization of the circadian clock in the Antarctic krill, Euphausia superba.</title>
        <authorList>
            <person name="Biscontin A."/>
            <person name="Wallach T."/>
            <person name="Sales G."/>
            <person name="Grudziecki A."/>
            <person name="Janke L."/>
            <person name="Sartori E."/>
            <person name="Bertolucci C."/>
            <person name="Mazzotta G."/>
            <person name="De Pitta C."/>
            <person name="Meyer B."/>
            <person name="Kramer A."/>
            <person name="Costa R."/>
        </authorList>
    </citation>
    <scope>NUCLEOTIDE SEQUENCE</scope>
</reference>
<feature type="region of interest" description="Disordered" evidence="4">
    <location>
        <begin position="267"/>
        <end position="333"/>
    </location>
</feature>